<dbReference type="Pfam" id="PF01841">
    <property type="entry name" value="Transglut_core"/>
    <property type="match status" value="1"/>
</dbReference>
<proteinExistence type="predicted"/>
<feature type="domain" description="Transglutaminase-like" evidence="1">
    <location>
        <begin position="177"/>
        <end position="247"/>
    </location>
</feature>
<comment type="caution">
    <text evidence="2">The sequence shown here is derived from an EMBL/GenBank/DDBJ whole genome shotgun (WGS) entry which is preliminary data.</text>
</comment>
<dbReference type="PANTHER" id="PTHR33490:SF7">
    <property type="entry name" value="BLR2979 PROTEIN"/>
    <property type="match status" value="1"/>
</dbReference>
<keyword evidence="3" id="KW-1185">Reference proteome</keyword>
<name>A0ABV7L717_9PROT</name>
<accession>A0ABV7L717</accession>
<dbReference type="RefSeq" id="WP_379905206.1">
    <property type="nucleotide sequence ID" value="NZ_JBHRTR010000037.1"/>
</dbReference>
<dbReference type="Pfam" id="PF08379">
    <property type="entry name" value="Bact_transglu_N"/>
    <property type="match status" value="1"/>
</dbReference>
<reference evidence="3" key="1">
    <citation type="journal article" date="2019" name="Int. J. Syst. Evol. Microbiol.">
        <title>The Global Catalogue of Microorganisms (GCM) 10K type strain sequencing project: providing services to taxonomists for standard genome sequencing and annotation.</title>
        <authorList>
            <consortium name="The Broad Institute Genomics Platform"/>
            <consortium name="The Broad Institute Genome Sequencing Center for Infectious Disease"/>
            <person name="Wu L."/>
            <person name="Ma J."/>
        </authorList>
    </citation>
    <scope>NUCLEOTIDE SEQUENCE [LARGE SCALE GENOMIC DNA]</scope>
    <source>
        <strain evidence="3">KCTC 42964</strain>
    </source>
</reference>
<evidence type="ECO:0000259" key="1">
    <source>
        <dbReference type="SMART" id="SM00460"/>
    </source>
</evidence>
<organism evidence="2 3">
    <name type="scientific">Marinibaculum pumilum</name>
    <dbReference type="NCBI Taxonomy" id="1766165"/>
    <lineage>
        <taxon>Bacteria</taxon>
        <taxon>Pseudomonadati</taxon>
        <taxon>Pseudomonadota</taxon>
        <taxon>Alphaproteobacteria</taxon>
        <taxon>Rhodospirillales</taxon>
        <taxon>Rhodospirillaceae</taxon>
        <taxon>Marinibaculum</taxon>
    </lineage>
</organism>
<dbReference type="InterPro" id="IPR013589">
    <property type="entry name" value="Bac_transglu_N"/>
</dbReference>
<dbReference type="Gene3D" id="3.10.620.30">
    <property type="match status" value="1"/>
</dbReference>
<gene>
    <name evidence="2" type="ORF">ACFOGJ_23465</name>
</gene>
<dbReference type="SUPFAM" id="SSF54001">
    <property type="entry name" value="Cysteine proteinases"/>
    <property type="match status" value="1"/>
</dbReference>
<dbReference type="InterPro" id="IPR002931">
    <property type="entry name" value="Transglutaminase-like"/>
</dbReference>
<dbReference type="EMBL" id="JBHRTR010000037">
    <property type="protein sequence ID" value="MFC3230229.1"/>
    <property type="molecule type" value="Genomic_DNA"/>
</dbReference>
<evidence type="ECO:0000313" key="3">
    <source>
        <dbReference type="Proteomes" id="UP001595528"/>
    </source>
</evidence>
<dbReference type="Proteomes" id="UP001595528">
    <property type="component" value="Unassembled WGS sequence"/>
</dbReference>
<dbReference type="SMART" id="SM00460">
    <property type="entry name" value="TGc"/>
    <property type="match status" value="1"/>
</dbReference>
<sequence>MRYRVSHRTDYRYADPVDLAYHLVHLRPLDGPWQKVFWTDLRCDPEPAERHADVDHFGNALERVLLDRPHQRFTVLADSEVEVVAQEVPETPDWEAVRDVLAAAAIGRDSSVPHSVCELLGDSAFAPSDPALADYAAPSFLAGRPILEAALDLTRRINDDFAYDPTATDIATPVQQVMRERRGVCQDFAHVQIGALRSLGLAARYVSGYLRTYPPPGQPRLRGADASHAWISVWCGPAGWVDMDPTNALLVAEDHIVLAHGRDFDDVSPVRGVLFGGGSHDLAVSVDVIPAEEEDGAPVAMAAVPAGPG</sequence>
<dbReference type="InterPro" id="IPR038765">
    <property type="entry name" value="Papain-like_cys_pep_sf"/>
</dbReference>
<protein>
    <submittedName>
        <fullName evidence="2">Transglutaminase N-terminal domain-containing protein</fullName>
    </submittedName>
</protein>
<dbReference type="PANTHER" id="PTHR33490">
    <property type="entry name" value="BLR5614 PROTEIN-RELATED"/>
    <property type="match status" value="1"/>
</dbReference>
<evidence type="ECO:0000313" key="2">
    <source>
        <dbReference type="EMBL" id="MFC3230229.1"/>
    </source>
</evidence>